<dbReference type="GO" id="GO:0005634">
    <property type="term" value="C:nucleus"/>
    <property type="evidence" value="ECO:0007669"/>
    <property type="project" value="TreeGrafter"/>
</dbReference>
<evidence type="ECO:0000313" key="4">
    <source>
        <dbReference type="EMBL" id="TPX52624.1"/>
    </source>
</evidence>
<dbReference type="InterPro" id="IPR015943">
    <property type="entry name" value="WD40/YVTN_repeat-like_dom_sf"/>
</dbReference>
<dbReference type="Pfam" id="PF00400">
    <property type="entry name" value="WD40"/>
    <property type="match status" value="7"/>
</dbReference>
<feature type="repeat" description="WD" evidence="3">
    <location>
        <begin position="266"/>
        <end position="297"/>
    </location>
</feature>
<dbReference type="InterPro" id="IPR036322">
    <property type="entry name" value="WD40_repeat_dom_sf"/>
</dbReference>
<dbReference type="InterPro" id="IPR020472">
    <property type="entry name" value="WD40_PAC1"/>
</dbReference>
<organism evidence="4 5">
    <name type="scientific">Synchytrium endobioticum</name>
    <dbReference type="NCBI Taxonomy" id="286115"/>
    <lineage>
        <taxon>Eukaryota</taxon>
        <taxon>Fungi</taxon>
        <taxon>Fungi incertae sedis</taxon>
        <taxon>Chytridiomycota</taxon>
        <taxon>Chytridiomycota incertae sedis</taxon>
        <taxon>Chytridiomycetes</taxon>
        <taxon>Synchytriales</taxon>
        <taxon>Synchytriaceae</taxon>
        <taxon>Synchytrium</taxon>
    </lineage>
</organism>
<evidence type="ECO:0000256" key="3">
    <source>
        <dbReference type="PROSITE-ProRule" id="PRU00221"/>
    </source>
</evidence>
<dbReference type="InterPro" id="IPR051510">
    <property type="entry name" value="SKI8"/>
</dbReference>
<reference evidence="4 5" key="1">
    <citation type="journal article" date="2019" name="Sci. Rep.">
        <title>Comparative genomics of chytrid fungi reveal insights into the obligate biotrophic and pathogenic lifestyle of Synchytrium endobioticum.</title>
        <authorList>
            <person name="van de Vossenberg B.T.L.H."/>
            <person name="Warris S."/>
            <person name="Nguyen H.D.T."/>
            <person name="van Gent-Pelzer M.P.E."/>
            <person name="Joly D.L."/>
            <person name="van de Geest H.C."/>
            <person name="Bonants P.J.M."/>
            <person name="Smith D.S."/>
            <person name="Levesque C.A."/>
            <person name="van der Lee T.A.J."/>
        </authorList>
    </citation>
    <scope>NUCLEOTIDE SEQUENCE [LARGE SCALE GENOMIC DNA]</scope>
    <source>
        <strain evidence="4 5">MB42</strain>
    </source>
</reference>
<dbReference type="AlphaFoldDB" id="A0A507DLT7"/>
<evidence type="ECO:0000256" key="2">
    <source>
        <dbReference type="ARBA" id="ARBA00022737"/>
    </source>
</evidence>
<feature type="repeat" description="WD" evidence="3">
    <location>
        <begin position="101"/>
        <end position="133"/>
    </location>
</feature>
<dbReference type="PRINTS" id="PR00320">
    <property type="entry name" value="GPROTEINBRPT"/>
</dbReference>
<gene>
    <name evidence="4" type="ORF">SeMB42_g01297</name>
</gene>
<dbReference type="STRING" id="286115.A0A507DLT7"/>
<comment type="caution">
    <text evidence="4">The sequence shown here is derived from an EMBL/GenBank/DDBJ whole genome shotgun (WGS) entry which is preliminary data.</text>
</comment>
<feature type="repeat" description="WD" evidence="3">
    <location>
        <begin position="137"/>
        <end position="178"/>
    </location>
</feature>
<keyword evidence="5" id="KW-1185">Reference proteome</keyword>
<evidence type="ECO:0000313" key="5">
    <source>
        <dbReference type="Proteomes" id="UP000317494"/>
    </source>
</evidence>
<dbReference type="CDD" id="cd00200">
    <property type="entry name" value="WD40"/>
    <property type="match status" value="1"/>
</dbReference>
<evidence type="ECO:0000256" key="1">
    <source>
        <dbReference type="ARBA" id="ARBA00022574"/>
    </source>
</evidence>
<name>A0A507DLT7_9FUNG</name>
<feature type="repeat" description="WD" evidence="3">
    <location>
        <begin position="50"/>
        <end position="91"/>
    </location>
</feature>
<accession>A0A507DLT7</accession>
<dbReference type="PROSITE" id="PS50294">
    <property type="entry name" value="WD_REPEATS_REGION"/>
    <property type="match status" value="5"/>
</dbReference>
<dbReference type="GO" id="GO:0032991">
    <property type="term" value="C:protein-containing complex"/>
    <property type="evidence" value="ECO:0007669"/>
    <property type="project" value="UniProtKB-ARBA"/>
</dbReference>
<keyword evidence="1 3" id="KW-0853">WD repeat</keyword>
<dbReference type="SUPFAM" id="SSF50978">
    <property type="entry name" value="WD40 repeat-like"/>
    <property type="match status" value="1"/>
</dbReference>
<dbReference type="SMART" id="SM00320">
    <property type="entry name" value="WD40"/>
    <property type="match status" value="7"/>
</dbReference>
<dbReference type="PROSITE" id="PS50082">
    <property type="entry name" value="WD_REPEATS_2"/>
    <property type="match status" value="7"/>
</dbReference>
<dbReference type="Gene3D" id="2.130.10.10">
    <property type="entry name" value="YVTN repeat-like/Quinoprotein amine dehydrogenase"/>
    <property type="match status" value="1"/>
</dbReference>
<dbReference type="InterPro" id="IPR019775">
    <property type="entry name" value="WD40_repeat_CS"/>
</dbReference>
<dbReference type="Proteomes" id="UP000317494">
    <property type="component" value="Unassembled WGS sequence"/>
</dbReference>
<sequence length="304" mass="32792">MFKLHKTLPNAHEDGIWAVAWSKSNKIVTASVDDTLKIWNGDDILPTHTLTGHILGVISVDVNAAGTHAISCALDGQIRIWDLQTGATTRKIDAGPVEAWTVSVSPDGRHIAAGSHQGKVNVWSVETGAQLHDNVFDSGTKKFALSVAYAPSGLFIASGSENGQVHVFDVPTRKIVHTHPGHNASVRGVAWSTDSKLFATASDDKKICIYDVRHVNAIATFQGHASWALCVAFNPHGGNYHQLASGSSDKTVKIWNFEMRTCEHTFAEHTEPVWGVAYSDDGSKLATVSDDKSMIVYTTGIPDD</sequence>
<feature type="repeat" description="WD" evidence="3">
    <location>
        <begin position="221"/>
        <end position="265"/>
    </location>
</feature>
<protein>
    <submittedName>
        <fullName evidence="4">Uncharacterized protein</fullName>
    </submittedName>
</protein>
<feature type="repeat" description="WD" evidence="3">
    <location>
        <begin position="9"/>
        <end position="40"/>
    </location>
</feature>
<dbReference type="EMBL" id="QEAN01000032">
    <property type="protein sequence ID" value="TPX52624.1"/>
    <property type="molecule type" value="Genomic_DNA"/>
</dbReference>
<dbReference type="VEuPathDB" id="FungiDB:SeMB42_g01297"/>
<feature type="repeat" description="WD" evidence="3">
    <location>
        <begin position="179"/>
        <end position="220"/>
    </location>
</feature>
<proteinExistence type="predicted"/>
<dbReference type="PROSITE" id="PS00678">
    <property type="entry name" value="WD_REPEATS_1"/>
    <property type="match status" value="2"/>
</dbReference>
<keyword evidence="2" id="KW-0677">Repeat</keyword>
<dbReference type="PANTHER" id="PTHR44090:SF1">
    <property type="entry name" value="SUPERKILLER COMPLEX PROTEIN 8"/>
    <property type="match status" value="1"/>
</dbReference>
<dbReference type="PANTHER" id="PTHR44090">
    <property type="entry name" value="WD REPEAT-CONTAINING PROTEIN 61"/>
    <property type="match status" value="1"/>
</dbReference>
<dbReference type="InterPro" id="IPR001680">
    <property type="entry name" value="WD40_rpt"/>
</dbReference>